<evidence type="ECO:0000259" key="3">
    <source>
        <dbReference type="PROSITE" id="PS50113"/>
    </source>
</evidence>
<dbReference type="Pfam" id="PF08447">
    <property type="entry name" value="PAS_3"/>
    <property type="match status" value="1"/>
</dbReference>
<dbReference type="Gene3D" id="3.20.20.450">
    <property type="entry name" value="EAL domain"/>
    <property type="match status" value="1"/>
</dbReference>
<keyword evidence="1" id="KW-0175">Coiled coil</keyword>
<sequence>MTDPHDLEANKDPGERGDPSTPPRAPSREETSVRLRREAEARLPTPDEPAPPALAPEEAERLIHELRVHQIELEMQNEELLRAQEALETARSRYFDLYDLAPIGYLTLTEEGMIREANLAAATLLETPRVGLVGRPLTRFILPEDQDILYGCLHRLRTTREPQTCELRLRKTQGIGRWIRVDSCLEPHRMGNQGHWRATLSDITASKEGEQRLLDAQTRLKRVAGIADVGFLEWNPRTGAILLPPAVHSPTSDVQDAAAPQTLDAWLARLHPEDREAVRTAFTRFATDCEAPAEIHYRQHSENGDYLWFAAYLEPIMDDRGRLDRVLIVHQDVTQRKESEERALHLVQHDPLTGLPGRSLLAPMAAQMLAGAGRAGKRLAVLFVDLDRFKAINDDYGHAAGDEVLRQTAQRLRASFRADDLVARLGGDEFVIVLANIRDEDDAATAAGNAVAALARPYPVAEQELTCVPSIGISLYPDDAATIDALIKCADLAMYHAKQVSPGQFQFATAALERQSRAVATVKAGLREAMSQQGFRLLYQPALDLRSGAVIGVEALLRWPQADGSEIAPLVFLPIAESIGLIHDLGAWVLREVLRQHRAWLAEGMPPIAVTVNVSARQFRHQSFLQHITDALRDGGVDPALVSLALGEATLLQDMSASRRLLDKLHALGVRVALDDLGLGPSCLGHIEDLPLDALEINRTLVQGLDEGARAPAIVETIVRLGHALQIKVTAIGVETEAELGAVRDLGCDRAQGFYLGKPMTGDELAAWYRSRPPAPGSDPGPPLGSPS</sequence>
<dbReference type="SMART" id="SM00086">
    <property type="entry name" value="PAC"/>
    <property type="match status" value="2"/>
</dbReference>
<dbReference type="PANTHER" id="PTHR44757:SF2">
    <property type="entry name" value="BIOFILM ARCHITECTURE MAINTENANCE PROTEIN MBAA"/>
    <property type="match status" value="1"/>
</dbReference>
<feature type="compositionally biased region" description="Pro residues" evidence="2">
    <location>
        <begin position="773"/>
        <end position="788"/>
    </location>
</feature>
<dbReference type="Gene3D" id="3.30.70.270">
    <property type="match status" value="1"/>
</dbReference>
<feature type="compositionally biased region" description="Basic and acidic residues" evidence="2">
    <location>
        <begin position="26"/>
        <end position="41"/>
    </location>
</feature>
<feature type="domain" description="PAC" evidence="3">
    <location>
        <begin position="291"/>
        <end position="345"/>
    </location>
</feature>
<feature type="domain" description="EAL" evidence="4">
    <location>
        <begin position="519"/>
        <end position="773"/>
    </location>
</feature>
<dbReference type="InterPro" id="IPR001633">
    <property type="entry name" value="EAL_dom"/>
</dbReference>
<dbReference type="CDD" id="cd00130">
    <property type="entry name" value="PAS"/>
    <property type="match status" value="2"/>
</dbReference>
<organism evidence="6 7">
    <name type="scientific">Thiocapsa roseopersicina</name>
    <dbReference type="NCBI Taxonomy" id="1058"/>
    <lineage>
        <taxon>Bacteria</taxon>
        <taxon>Pseudomonadati</taxon>
        <taxon>Pseudomonadota</taxon>
        <taxon>Gammaproteobacteria</taxon>
        <taxon>Chromatiales</taxon>
        <taxon>Chromatiaceae</taxon>
        <taxon>Thiocapsa</taxon>
    </lineage>
</organism>
<evidence type="ECO:0000259" key="4">
    <source>
        <dbReference type="PROSITE" id="PS50883"/>
    </source>
</evidence>
<dbReference type="OrthoDB" id="8553030at2"/>
<dbReference type="PROSITE" id="PS50887">
    <property type="entry name" value="GGDEF"/>
    <property type="match status" value="1"/>
</dbReference>
<dbReference type="SUPFAM" id="SSF55073">
    <property type="entry name" value="Nucleotide cyclase"/>
    <property type="match status" value="1"/>
</dbReference>
<feature type="domain" description="GGDEF" evidence="5">
    <location>
        <begin position="377"/>
        <end position="512"/>
    </location>
</feature>
<evidence type="ECO:0000259" key="5">
    <source>
        <dbReference type="PROSITE" id="PS50887"/>
    </source>
</evidence>
<dbReference type="PROSITE" id="PS50113">
    <property type="entry name" value="PAC"/>
    <property type="match status" value="1"/>
</dbReference>
<dbReference type="InterPro" id="IPR000700">
    <property type="entry name" value="PAS-assoc_C"/>
</dbReference>
<dbReference type="CDD" id="cd01949">
    <property type="entry name" value="GGDEF"/>
    <property type="match status" value="1"/>
</dbReference>
<dbReference type="NCBIfam" id="TIGR00254">
    <property type="entry name" value="GGDEF"/>
    <property type="match status" value="1"/>
</dbReference>
<dbReference type="AlphaFoldDB" id="A0A1H2RRX9"/>
<gene>
    <name evidence="6" type="ORF">SAMN05421783_102141</name>
</gene>
<evidence type="ECO:0000313" key="7">
    <source>
        <dbReference type="Proteomes" id="UP000198816"/>
    </source>
</evidence>
<dbReference type="InterPro" id="IPR043128">
    <property type="entry name" value="Rev_trsase/Diguanyl_cyclase"/>
</dbReference>
<dbReference type="InterPro" id="IPR000160">
    <property type="entry name" value="GGDEF_dom"/>
</dbReference>
<dbReference type="Pfam" id="PF00563">
    <property type="entry name" value="EAL"/>
    <property type="match status" value="1"/>
</dbReference>
<dbReference type="SMART" id="SM00267">
    <property type="entry name" value="GGDEF"/>
    <property type="match status" value="1"/>
</dbReference>
<proteinExistence type="predicted"/>
<feature type="region of interest" description="Disordered" evidence="2">
    <location>
        <begin position="1"/>
        <end position="53"/>
    </location>
</feature>
<dbReference type="InterPro" id="IPR035919">
    <property type="entry name" value="EAL_sf"/>
</dbReference>
<evidence type="ECO:0000256" key="1">
    <source>
        <dbReference type="SAM" id="Coils"/>
    </source>
</evidence>
<dbReference type="PANTHER" id="PTHR44757">
    <property type="entry name" value="DIGUANYLATE CYCLASE DGCP"/>
    <property type="match status" value="1"/>
</dbReference>
<dbReference type="SMART" id="SM00091">
    <property type="entry name" value="PAS"/>
    <property type="match status" value="1"/>
</dbReference>
<dbReference type="InterPro" id="IPR013655">
    <property type="entry name" value="PAS_fold_3"/>
</dbReference>
<feature type="coiled-coil region" evidence="1">
    <location>
        <begin position="59"/>
        <end position="93"/>
    </location>
</feature>
<dbReference type="EMBL" id="FNNZ01000002">
    <property type="protein sequence ID" value="SDW21900.1"/>
    <property type="molecule type" value="Genomic_DNA"/>
</dbReference>
<dbReference type="SMART" id="SM00052">
    <property type="entry name" value="EAL"/>
    <property type="match status" value="1"/>
</dbReference>
<dbReference type="Pfam" id="PF00989">
    <property type="entry name" value="PAS"/>
    <property type="match status" value="1"/>
</dbReference>
<evidence type="ECO:0000313" key="6">
    <source>
        <dbReference type="EMBL" id="SDW21900.1"/>
    </source>
</evidence>
<dbReference type="InterPro" id="IPR000014">
    <property type="entry name" value="PAS"/>
</dbReference>
<dbReference type="Pfam" id="PF00990">
    <property type="entry name" value="GGDEF"/>
    <property type="match status" value="1"/>
</dbReference>
<accession>A0A1H2RRX9</accession>
<dbReference type="PROSITE" id="PS50883">
    <property type="entry name" value="EAL"/>
    <property type="match status" value="1"/>
</dbReference>
<dbReference type="CDD" id="cd01948">
    <property type="entry name" value="EAL"/>
    <property type="match status" value="1"/>
</dbReference>
<name>A0A1H2RRX9_THIRO</name>
<keyword evidence="7" id="KW-1185">Reference proteome</keyword>
<dbReference type="SUPFAM" id="SSF141868">
    <property type="entry name" value="EAL domain-like"/>
    <property type="match status" value="1"/>
</dbReference>
<dbReference type="InterPro" id="IPR001610">
    <property type="entry name" value="PAC"/>
</dbReference>
<dbReference type="STRING" id="1058.SAMN05421783_102141"/>
<dbReference type="GO" id="GO:0006355">
    <property type="term" value="P:regulation of DNA-templated transcription"/>
    <property type="evidence" value="ECO:0007669"/>
    <property type="project" value="InterPro"/>
</dbReference>
<dbReference type="RefSeq" id="WP_093028136.1">
    <property type="nucleotide sequence ID" value="NZ_FNNZ01000002.1"/>
</dbReference>
<dbReference type="NCBIfam" id="TIGR00229">
    <property type="entry name" value="sensory_box"/>
    <property type="match status" value="2"/>
</dbReference>
<reference evidence="7" key="1">
    <citation type="submission" date="2016-10" db="EMBL/GenBank/DDBJ databases">
        <authorList>
            <person name="Varghese N."/>
            <person name="Submissions S."/>
        </authorList>
    </citation>
    <scope>NUCLEOTIDE SEQUENCE [LARGE SCALE GENOMIC DNA]</scope>
    <source>
        <strain evidence="7">DSM 217</strain>
    </source>
</reference>
<dbReference type="InterPro" id="IPR035965">
    <property type="entry name" value="PAS-like_dom_sf"/>
</dbReference>
<feature type="compositionally biased region" description="Basic and acidic residues" evidence="2">
    <location>
        <begin position="1"/>
        <end position="18"/>
    </location>
</feature>
<dbReference type="InterPro" id="IPR013767">
    <property type="entry name" value="PAS_fold"/>
</dbReference>
<dbReference type="InterPro" id="IPR052155">
    <property type="entry name" value="Biofilm_reg_signaling"/>
</dbReference>
<dbReference type="SUPFAM" id="SSF55785">
    <property type="entry name" value="PYP-like sensor domain (PAS domain)"/>
    <property type="match status" value="2"/>
</dbReference>
<protein>
    <submittedName>
        <fullName evidence="6">PAS domain S-box-containing protein/diguanylate cyclase (GGDEF) domain-containing protein</fullName>
    </submittedName>
</protein>
<dbReference type="Gene3D" id="3.30.450.20">
    <property type="entry name" value="PAS domain"/>
    <property type="match status" value="2"/>
</dbReference>
<feature type="region of interest" description="Disordered" evidence="2">
    <location>
        <begin position="769"/>
        <end position="788"/>
    </location>
</feature>
<dbReference type="Proteomes" id="UP000198816">
    <property type="component" value="Unassembled WGS sequence"/>
</dbReference>
<dbReference type="InterPro" id="IPR029787">
    <property type="entry name" value="Nucleotide_cyclase"/>
</dbReference>
<evidence type="ECO:0000256" key="2">
    <source>
        <dbReference type="SAM" id="MobiDB-lite"/>
    </source>
</evidence>